<keyword evidence="1" id="KW-0812">Transmembrane</keyword>
<feature type="transmembrane region" description="Helical" evidence="1">
    <location>
        <begin position="82"/>
        <end position="100"/>
    </location>
</feature>
<keyword evidence="1" id="KW-1133">Transmembrane helix</keyword>
<keyword evidence="3" id="KW-1185">Reference proteome</keyword>
<dbReference type="eggNOG" id="ENOG502ZCI2">
    <property type="taxonomic scope" value="Bacteria"/>
</dbReference>
<name>U5DEC8_9CHRO</name>
<dbReference type="EMBL" id="ASSJ01000005">
    <property type="protein sequence ID" value="ERN42868.1"/>
    <property type="molecule type" value="Genomic_DNA"/>
</dbReference>
<dbReference type="Proteomes" id="UP000016960">
    <property type="component" value="Unassembled WGS sequence"/>
</dbReference>
<organism evidence="2 3">
    <name type="scientific">Rubidibacter lacunae KORDI 51-2</name>
    <dbReference type="NCBI Taxonomy" id="582515"/>
    <lineage>
        <taxon>Bacteria</taxon>
        <taxon>Bacillati</taxon>
        <taxon>Cyanobacteriota</taxon>
        <taxon>Cyanophyceae</taxon>
        <taxon>Oscillatoriophycideae</taxon>
        <taxon>Chroococcales</taxon>
        <taxon>Aphanothecaceae</taxon>
        <taxon>Rubidibacter</taxon>
    </lineage>
</organism>
<dbReference type="InParanoid" id="U5DEC8"/>
<reference evidence="2 3" key="1">
    <citation type="submission" date="2013-05" db="EMBL/GenBank/DDBJ databases">
        <title>Draft genome sequence of Rubidibacter lacunae KORDI 51-2.</title>
        <authorList>
            <person name="Choi D.H."/>
            <person name="Noh J.H."/>
            <person name="Kwon K.-K."/>
            <person name="Lee J.-H."/>
            <person name="Ryu J.-Y."/>
        </authorList>
    </citation>
    <scope>NUCLEOTIDE SEQUENCE [LARGE SCALE GENOMIC DNA]</scope>
    <source>
        <strain evidence="2 3">KORDI 51-2</strain>
    </source>
</reference>
<feature type="transmembrane region" description="Helical" evidence="1">
    <location>
        <begin position="59"/>
        <end position="76"/>
    </location>
</feature>
<dbReference type="AlphaFoldDB" id="U5DEC8"/>
<accession>U5DEC8</accession>
<evidence type="ECO:0000313" key="3">
    <source>
        <dbReference type="Proteomes" id="UP000016960"/>
    </source>
</evidence>
<keyword evidence="1" id="KW-0472">Membrane</keyword>
<evidence type="ECO:0000256" key="1">
    <source>
        <dbReference type="SAM" id="Phobius"/>
    </source>
</evidence>
<comment type="caution">
    <text evidence="2">The sequence shown here is derived from an EMBL/GenBank/DDBJ whole genome shotgun (WGS) entry which is preliminary data.</text>
</comment>
<sequence length="304" mass="34347">MRGSSYKWRPRADVTRHSGSTIQLNMDFFESPPTSIGTVLTAESNLKTNQNGFPKEHRIGIVGVIVLACILLLQALAVPTAVAIFVGLGGGAIAFFATRFSHRCSYVGEKGIVEYSLVGSRTHRPKIVRELRFADARNLFTTVTHTHYNFIYIGTSYSYRWTRPDGKNLLVISGGHMRRHAKPKDENLWHFLNSAENSWSNYCLQQINEQLDRQGYVEFTIPSGNPRFVRVGPGFMEFVMRKGDPHRIAVTDMKNITLHSGYFRFSHRDAGWWGKGNFSFTYSGISNAKLFLLCLDQLAGISWS</sequence>
<evidence type="ECO:0000313" key="2">
    <source>
        <dbReference type="EMBL" id="ERN42868.1"/>
    </source>
</evidence>
<proteinExistence type="predicted"/>
<protein>
    <submittedName>
        <fullName evidence="2">Uncharacterized protein</fullName>
    </submittedName>
</protein>
<gene>
    <name evidence="2" type="ORF">KR51_00003950</name>
</gene>